<feature type="domain" description="FYVE-type" evidence="20">
    <location>
        <begin position="381"/>
        <end position="483"/>
    </location>
</feature>
<dbReference type="EC" id="2.3.2.27" evidence="6"/>
<evidence type="ECO:0000256" key="18">
    <source>
        <dbReference type="SAM" id="MobiDB-lite"/>
    </source>
</evidence>
<dbReference type="InterPro" id="IPR001841">
    <property type="entry name" value="Znf_RING"/>
</dbReference>
<dbReference type="GO" id="GO:0070936">
    <property type="term" value="P:protein K48-linked ubiquitination"/>
    <property type="evidence" value="ECO:0007669"/>
    <property type="project" value="TreeGrafter"/>
</dbReference>
<evidence type="ECO:0000256" key="7">
    <source>
        <dbReference type="ARBA" id="ARBA00022679"/>
    </source>
</evidence>
<sequence length="720" mass="77936">MSGSSTASSDTSMTGRVRLEDDFIASAGIYDVSAADHTANMGPPTGRPTGGAAVHMPTSSESGPMLGSEQDILNNHVHARDRKRRLTSNGDASRLQRTRSGGAIRPEGNANAALPHRSVSMIMPASRSTNSKAPGSSYATAIDITSSPSDDGRHSSIDRGDAVHGPFAGSSSFRRLSNPLYAGDHEPLPTRISSRRPLDPRADNSRHTFLSSGASSMSRAPEAAAEADILTNSNDNIGRRPLPWDPQPRRSSQGSSRSARSSHIEENLHPHFLGQHVGGAYRNRGSDTSRSTIIPIPGVEGDMWRTHTRANTLNSSSFTANGERNIENFGWRPERRVAAPERRVFSASIGEASRARVDNNDRRYDRYPEYQDLDTPRWQPDAEVTSCPICGTVFSFWYRKHHCRKCGRVVCASCSPHSIVIPRQFIVRPPDTPTSHPESSPTSHTPFVDLTGDDSDPFSSSINPALGGGEKVRLCNPCVPDPNPNPLGYGSPRAHGHRSTHSLTSSMGINTSRIVRESAPSRQERRTVGANDQPAVLQGLGRPARRSVSGAMASFSPSTGDRSRMAGTTSAADLSAAVAVAVAVAARPRPQVLEEDLCPVCGRQFPALSNEHTQDTREEHVRECIAGYSAPPVHAEPEHVDPRQPPPSPRPSPAATRMLPFTATEKDCLAEDGTVAECQICMEEYEVGQSLARLNCFCKFHKECIVDWFTRKVVCPTHQG</sequence>
<keyword evidence="11 17" id="KW-0863">Zinc-finger</keyword>
<evidence type="ECO:0000256" key="11">
    <source>
        <dbReference type="ARBA" id="ARBA00022771"/>
    </source>
</evidence>
<feature type="compositionally biased region" description="Polar residues" evidence="18">
    <location>
        <begin position="126"/>
        <end position="149"/>
    </location>
</feature>
<feature type="compositionally biased region" description="Polar residues" evidence="18">
    <location>
        <begin position="207"/>
        <end position="218"/>
    </location>
</feature>
<keyword evidence="15" id="KW-0458">Lysosome</keyword>
<evidence type="ECO:0000313" key="22">
    <source>
        <dbReference type="Proteomes" id="UP001213681"/>
    </source>
</evidence>
<evidence type="ECO:0000256" key="4">
    <source>
        <dbReference type="ARBA" id="ARBA00004371"/>
    </source>
</evidence>
<feature type="compositionally biased region" description="Basic and acidic residues" evidence="18">
    <location>
        <begin position="150"/>
        <end position="162"/>
    </location>
</feature>
<feature type="domain" description="RING-type" evidence="19">
    <location>
        <begin position="678"/>
        <end position="719"/>
    </location>
</feature>
<keyword evidence="22" id="KW-1185">Reference proteome</keyword>
<feature type="region of interest" description="Disordered" evidence="18">
    <location>
        <begin position="428"/>
        <end position="463"/>
    </location>
</feature>
<feature type="compositionally biased region" description="Basic and acidic residues" evidence="18">
    <location>
        <begin position="196"/>
        <end position="206"/>
    </location>
</feature>
<keyword evidence="14" id="KW-0472">Membrane</keyword>
<dbReference type="InterPro" id="IPR000306">
    <property type="entry name" value="Znf_FYVE"/>
</dbReference>
<keyword evidence="8" id="KW-0519">Myristate</keyword>
<dbReference type="GO" id="GO:0005768">
    <property type="term" value="C:endosome"/>
    <property type="evidence" value="ECO:0007669"/>
    <property type="project" value="UniProtKB-SubCell"/>
</dbReference>
<keyword evidence="7" id="KW-0808">Transferase</keyword>
<gene>
    <name evidence="21" type="ORF">N7458_000166</name>
</gene>
<dbReference type="Proteomes" id="UP001213681">
    <property type="component" value="Unassembled WGS sequence"/>
</dbReference>
<evidence type="ECO:0000256" key="12">
    <source>
        <dbReference type="ARBA" id="ARBA00022786"/>
    </source>
</evidence>
<name>A0AAD6CFI0_9EURO</name>
<dbReference type="Pfam" id="PF13639">
    <property type="entry name" value="zf-RING_2"/>
    <property type="match status" value="1"/>
</dbReference>
<dbReference type="GO" id="GO:0008270">
    <property type="term" value="F:zinc ion binding"/>
    <property type="evidence" value="ECO:0007669"/>
    <property type="project" value="UniProtKB-KW"/>
</dbReference>
<accession>A0AAD6CFI0</accession>
<dbReference type="PROSITE" id="PS50178">
    <property type="entry name" value="ZF_FYVE"/>
    <property type="match status" value="1"/>
</dbReference>
<evidence type="ECO:0000256" key="3">
    <source>
        <dbReference type="ARBA" id="ARBA00004177"/>
    </source>
</evidence>
<dbReference type="InterPro" id="IPR013083">
    <property type="entry name" value="Znf_RING/FYVE/PHD"/>
</dbReference>
<evidence type="ECO:0000259" key="20">
    <source>
        <dbReference type="PROSITE" id="PS50178"/>
    </source>
</evidence>
<evidence type="ECO:0000256" key="8">
    <source>
        <dbReference type="ARBA" id="ARBA00022707"/>
    </source>
</evidence>
<feature type="region of interest" description="Disordered" evidence="18">
    <location>
        <begin position="541"/>
        <end position="568"/>
    </location>
</feature>
<comment type="catalytic activity">
    <reaction evidence="1">
        <text>S-ubiquitinyl-[E2 ubiquitin-conjugating enzyme]-L-cysteine + [acceptor protein]-L-lysine = [E2 ubiquitin-conjugating enzyme]-L-cysteine + N(6)-ubiquitinyl-[acceptor protein]-L-lysine.</text>
        <dbReference type="EC" id="2.3.2.27"/>
    </reaction>
</comment>
<keyword evidence="10" id="KW-0967">Endosome</keyword>
<evidence type="ECO:0000256" key="10">
    <source>
        <dbReference type="ARBA" id="ARBA00022753"/>
    </source>
</evidence>
<dbReference type="GO" id="GO:0061630">
    <property type="term" value="F:ubiquitin protein ligase activity"/>
    <property type="evidence" value="ECO:0007669"/>
    <property type="project" value="UniProtKB-EC"/>
</dbReference>
<reference evidence="21" key="2">
    <citation type="journal article" date="2023" name="IMA Fungus">
        <title>Comparative genomic study of the Penicillium genus elucidates a diverse pangenome and 15 lateral gene transfer events.</title>
        <authorList>
            <person name="Petersen C."/>
            <person name="Sorensen T."/>
            <person name="Nielsen M.R."/>
            <person name="Sondergaard T.E."/>
            <person name="Sorensen J.L."/>
            <person name="Fitzpatrick D.A."/>
            <person name="Frisvad J.C."/>
            <person name="Nielsen K.L."/>
        </authorList>
    </citation>
    <scope>NUCLEOTIDE SEQUENCE</scope>
    <source>
        <strain evidence="21">IBT 16125</strain>
    </source>
</reference>
<dbReference type="EMBL" id="JAPVEA010000001">
    <property type="protein sequence ID" value="KAJ5464480.1"/>
    <property type="molecule type" value="Genomic_DNA"/>
</dbReference>
<dbReference type="InterPro" id="IPR051878">
    <property type="entry name" value="ZNRF_ubiq-protein_ligase"/>
</dbReference>
<dbReference type="RefSeq" id="XP_056771327.1">
    <property type="nucleotide sequence ID" value="XM_056903560.1"/>
</dbReference>
<evidence type="ECO:0000256" key="6">
    <source>
        <dbReference type="ARBA" id="ARBA00012483"/>
    </source>
</evidence>
<dbReference type="Pfam" id="PF01363">
    <property type="entry name" value="FYVE"/>
    <property type="match status" value="1"/>
</dbReference>
<proteinExistence type="predicted"/>
<evidence type="ECO:0000256" key="9">
    <source>
        <dbReference type="ARBA" id="ARBA00022723"/>
    </source>
</evidence>
<comment type="caution">
    <text evidence="21">The sequence shown here is derived from an EMBL/GenBank/DDBJ whole genome shotgun (WGS) entry which is preliminary data.</text>
</comment>
<keyword evidence="12" id="KW-0833">Ubl conjugation pathway</keyword>
<evidence type="ECO:0000256" key="16">
    <source>
        <dbReference type="ARBA" id="ARBA00023288"/>
    </source>
</evidence>
<feature type="compositionally biased region" description="Pro residues" evidence="18">
    <location>
        <begin position="643"/>
        <end position="652"/>
    </location>
</feature>
<dbReference type="InterPro" id="IPR011011">
    <property type="entry name" value="Znf_FYVE_PHD"/>
</dbReference>
<evidence type="ECO:0000256" key="2">
    <source>
        <dbReference type="ARBA" id="ARBA00004170"/>
    </source>
</evidence>
<feature type="compositionally biased region" description="Low complexity" evidence="18">
    <location>
        <begin position="433"/>
        <end position="446"/>
    </location>
</feature>
<keyword evidence="9" id="KW-0479">Metal-binding</keyword>
<evidence type="ECO:0000256" key="13">
    <source>
        <dbReference type="ARBA" id="ARBA00022833"/>
    </source>
</evidence>
<dbReference type="PANTHER" id="PTHR46661:SF4">
    <property type="entry name" value="RING-TYPE DOMAIN-CONTAINING PROTEIN"/>
    <property type="match status" value="1"/>
</dbReference>
<evidence type="ECO:0000256" key="14">
    <source>
        <dbReference type="ARBA" id="ARBA00023136"/>
    </source>
</evidence>
<evidence type="ECO:0000313" key="21">
    <source>
        <dbReference type="EMBL" id="KAJ5464480.1"/>
    </source>
</evidence>
<evidence type="ECO:0000256" key="1">
    <source>
        <dbReference type="ARBA" id="ARBA00000900"/>
    </source>
</evidence>
<comment type="subcellular location">
    <subcellularLocation>
        <location evidence="3">Endosome</location>
    </subcellularLocation>
    <subcellularLocation>
        <location evidence="4">Lysosome</location>
    </subcellularLocation>
    <subcellularLocation>
        <location evidence="2">Membrane</location>
        <topology evidence="2">Peripheral membrane protein</topology>
    </subcellularLocation>
</comment>
<dbReference type="GO" id="GO:0043161">
    <property type="term" value="P:proteasome-mediated ubiquitin-dependent protein catabolic process"/>
    <property type="evidence" value="ECO:0007669"/>
    <property type="project" value="TreeGrafter"/>
</dbReference>
<protein>
    <recommendedName>
        <fullName evidence="6">RING-type E3 ubiquitin transferase</fullName>
        <ecNumber evidence="6">2.3.2.27</ecNumber>
    </recommendedName>
</protein>
<organism evidence="21 22">
    <name type="scientific">Penicillium daleae</name>
    <dbReference type="NCBI Taxonomy" id="63821"/>
    <lineage>
        <taxon>Eukaryota</taxon>
        <taxon>Fungi</taxon>
        <taxon>Dikarya</taxon>
        <taxon>Ascomycota</taxon>
        <taxon>Pezizomycotina</taxon>
        <taxon>Eurotiomycetes</taxon>
        <taxon>Eurotiomycetidae</taxon>
        <taxon>Eurotiales</taxon>
        <taxon>Aspergillaceae</taxon>
        <taxon>Penicillium</taxon>
    </lineage>
</organism>
<evidence type="ECO:0000256" key="5">
    <source>
        <dbReference type="ARBA" id="ARBA00004906"/>
    </source>
</evidence>
<dbReference type="SUPFAM" id="SSF57850">
    <property type="entry name" value="RING/U-box"/>
    <property type="match status" value="1"/>
</dbReference>
<dbReference type="PROSITE" id="PS50089">
    <property type="entry name" value="ZF_RING_2"/>
    <property type="match status" value="1"/>
</dbReference>
<dbReference type="GeneID" id="81593803"/>
<dbReference type="CDD" id="cd16489">
    <property type="entry name" value="mRING-CH-C4HC2H_ZNRF"/>
    <property type="match status" value="1"/>
</dbReference>
<reference evidence="21" key="1">
    <citation type="submission" date="2022-12" db="EMBL/GenBank/DDBJ databases">
        <authorList>
            <person name="Petersen C."/>
        </authorList>
    </citation>
    <scope>NUCLEOTIDE SEQUENCE</scope>
    <source>
        <strain evidence="21">IBT 16125</strain>
    </source>
</reference>
<dbReference type="SMART" id="SM00184">
    <property type="entry name" value="RING"/>
    <property type="match status" value="1"/>
</dbReference>
<feature type="compositionally biased region" description="Polar residues" evidence="18">
    <location>
        <begin position="555"/>
        <end position="568"/>
    </location>
</feature>
<evidence type="ECO:0000256" key="15">
    <source>
        <dbReference type="ARBA" id="ARBA00023228"/>
    </source>
</evidence>
<dbReference type="GO" id="GO:0016020">
    <property type="term" value="C:membrane"/>
    <property type="evidence" value="ECO:0007669"/>
    <property type="project" value="UniProtKB-SubCell"/>
</dbReference>
<dbReference type="PANTHER" id="PTHR46661">
    <property type="entry name" value="E3 UBIQUITIN-PROTEIN LIGASE ZNRF1-LIKE PROTEIN"/>
    <property type="match status" value="1"/>
</dbReference>
<feature type="region of interest" description="Disordered" evidence="18">
    <location>
        <begin position="632"/>
        <end position="656"/>
    </location>
</feature>
<dbReference type="Gene3D" id="3.30.40.10">
    <property type="entry name" value="Zinc/RING finger domain, C3HC4 (zinc finger)"/>
    <property type="match status" value="2"/>
</dbReference>
<dbReference type="SUPFAM" id="SSF57903">
    <property type="entry name" value="FYVE/PHD zinc finger"/>
    <property type="match status" value="1"/>
</dbReference>
<feature type="compositionally biased region" description="Basic residues" evidence="18">
    <location>
        <begin position="77"/>
        <end position="86"/>
    </location>
</feature>
<dbReference type="AlphaFoldDB" id="A0AAD6CFI0"/>
<evidence type="ECO:0000259" key="19">
    <source>
        <dbReference type="PROSITE" id="PS50089"/>
    </source>
</evidence>
<dbReference type="SMART" id="SM00064">
    <property type="entry name" value="FYVE"/>
    <property type="match status" value="1"/>
</dbReference>
<feature type="region of interest" description="Disordered" evidence="18">
    <location>
        <begin position="37"/>
        <end position="295"/>
    </location>
</feature>
<dbReference type="InterPro" id="IPR017455">
    <property type="entry name" value="Znf_FYVE-rel"/>
</dbReference>
<evidence type="ECO:0000256" key="17">
    <source>
        <dbReference type="PROSITE-ProRule" id="PRU00175"/>
    </source>
</evidence>
<keyword evidence="16" id="KW-0449">Lipoprotein</keyword>
<comment type="pathway">
    <text evidence="5">Protein modification; protein ubiquitination.</text>
</comment>
<keyword evidence="13" id="KW-0862">Zinc</keyword>
<feature type="compositionally biased region" description="Low complexity" evidence="18">
    <location>
        <begin position="249"/>
        <end position="261"/>
    </location>
</feature>